<name>A0ABU7CJT4_9TELE</name>
<reference evidence="2 3" key="1">
    <citation type="submission" date="2021-07" db="EMBL/GenBank/DDBJ databases">
        <authorList>
            <person name="Palmer J.M."/>
        </authorList>
    </citation>
    <scope>NUCLEOTIDE SEQUENCE [LARGE SCALE GENOMIC DNA]</scope>
    <source>
        <strain evidence="2 3">AT_MEX2019</strain>
        <tissue evidence="2">Muscle</tissue>
    </source>
</reference>
<comment type="caution">
    <text evidence="2">The sequence shown here is derived from an EMBL/GenBank/DDBJ whole genome shotgun (WGS) entry which is preliminary data.</text>
</comment>
<evidence type="ECO:0000313" key="2">
    <source>
        <dbReference type="EMBL" id="MED6262912.1"/>
    </source>
</evidence>
<evidence type="ECO:0000313" key="3">
    <source>
        <dbReference type="Proteomes" id="UP001345963"/>
    </source>
</evidence>
<protein>
    <submittedName>
        <fullName evidence="2">Uncharacterized protein</fullName>
    </submittedName>
</protein>
<feature type="non-terminal residue" evidence="2">
    <location>
        <position position="1"/>
    </location>
</feature>
<dbReference type="EMBL" id="JAHUTI010096104">
    <property type="protein sequence ID" value="MED6262912.1"/>
    <property type="molecule type" value="Genomic_DNA"/>
</dbReference>
<evidence type="ECO:0000256" key="1">
    <source>
        <dbReference type="SAM" id="MobiDB-lite"/>
    </source>
</evidence>
<sequence>TCLGQSREEEEDEEEQEEQGPAWKKLLQNQVRRTTPDSVGASTPEEKIIPLLRHRAQTSLVENGQERNLDNSSVYCG</sequence>
<keyword evidence="3" id="KW-1185">Reference proteome</keyword>
<feature type="compositionally biased region" description="Acidic residues" evidence="1">
    <location>
        <begin position="8"/>
        <end position="18"/>
    </location>
</feature>
<proteinExistence type="predicted"/>
<gene>
    <name evidence="2" type="ORF">ATANTOWER_029386</name>
</gene>
<dbReference type="Proteomes" id="UP001345963">
    <property type="component" value="Unassembled WGS sequence"/>
</dbReference>
<organism evidence="2 3">
    <name type="scientific">Ataeniobius toweri</name>
    <dbReference type="NCBI Taxonomy" id="208326"/>
    <lineage>
        <taxon>Eukaryota</taxon>
        <taxon>Metazoa</taxon>
        <taxon>Chordata</taxon>
        <taxon>Craniata</taxon>
        <taxon>Vertebrata</taxon>
        <taxon>Euteleostomi</taxon>
        <taxon>Actinopterygii</taxon>
        <taxon>Neopterygii</taxon>
        <taxon>Teleostei</taxon>
        <taxon>Neoteleostei</taxon>
        <taxon>Acanthomorphata</taxon>
        <taxon>Ovalentaria</taxon>
        <taxon>Atherinomorphae</taxon>
        <taxon>Cyprinodontiformes</taxon>
        <taxon>Goodeidae</taxon>
        <taxon>Ataeniobius</taxon>
    </lineage>
</organism>
<accession>A0ABU7CJT4</accession>
<feature type="region of interest" description="Disordered" evidence="1">
    <location>
        <begin position="1"/>
        <end position="25"/>
    </location>
</feature>